<comment type="caution">
    <text evidence="1">The sequence shown here is derived from an EMBL/GenBank/DDBJ whole genome shotgun (WGS) entry which is preliminary data.</text>
</comment>
<name>A0AAJ0DI63_9PEZI</name>
<sequence length="239" mass="26846">MSPSRTPSGHIATAKRPTRWPIRRSSTLILTATLSSSAVDEEEVQKLRVQSKILAISSKVFKTLLSPRFREGTDLTLTGTVETPLPDDDPDAMIVICNILHLRNDEVAISGTTVEQLLTIATWTDKYDCSRAMRHATELWIRKLTKATVDNEWVSQYSCIALSGREKARSAEVKTSNNHELHSLLAATFYFQHEPMWQHVSKAFVLESKASLGPLEGFHHPQYLEDLCSVSSFFGFLSR</sequence>
<organism evidence="1 2">
    <name type="scientific">Extremus antarcticus</name>
    <dbReference type="NCBI Taxonomy" id="702011"/>
    <lineage>
        <taxon>Eukaryota</taxon>
        <taxon>Fungi</taxon>
        <taxon>Dikarya</taxon>
        <taxon>Ascomycota</taxon>
        <taxon>Pezizomycotina</taxon>
        <taxon>Dothideomycetes</taxon>
        <taxon>Dothideomycetidae</taxon>
        <taxon>Mycosphaerellales</taxon>
        <taxon>Extremaceae</taxon>
        <taxon>Extremus</taxon>
    </lineage>
</organism>
<accession>A0AAJ0DI63</accession>
<evidence type="ECO:0008006" key="3">
    <source>
        <dbReference type="Google" id="ProtNLM"/>
    </source>
</evidence>
<dbReference type="EMBL" id="JAWDJX010000029">
    <property type="protein sequence ID" value="KAK3050840.1"/>
    <property type="molecule type" value="Genomic_DNA"/>
</dbReference>
<proteinExistence type="predicted"/>
<keyword evidence="2" id="KW-1185">Reference proteome</keyword>
<dbReference type="InterPro" id="IPR011333">
    <property type="entry name" value="SKP1/BTB/POZ_sf"/>
</dbReference>
<reference evidence="1" key="1">
    <citation type="submission" date="2023-04" db="EMBL/GenBank/DDBJ databases">
        <title>Black Yeasts Isolated from many extreme environments.</title>
        <authorList>
            <person name="Coleine C."/>
            <person name="Stajich J.E."/>
            <person name="Selbmann L."/>
        </authorList>
    </citation>
    <scope>NUCLEOTIDE SEQUENCE</scope>
    <source>
        <strain evidence="1">CCFEE 5312</strain>
    </source>
</reference>
<dbReference type="CDD" id="cd18186">
    <property type="entry name" value="BTB_POZ_ZBTB_KLHL-like"/>
    <property type="match status" value="1"/>
</dbReference>
<dbReference type="AlphaFoldDB" id="A0AAJ0DI63"/>
<protein>
    <recommendedName>
        <fullName evidence="3">BTB domain-containing protein</fullName>
    </recommendedName>
</protein>
<evidence type="ECO:0000313" key="2">
    <source>
        <dbReference type="Proteomes" id="UP001271007"/>
    </source>
</evidence>
<dbReference type="Proteomes" id="UP001271007">
    <property type="component" value="Unassembled WGS sequence"/>
</dbReference>
<dbReference type="Gene3D" id="3.30.710.10">
    <property type="entry name" value="Potassium Channel Kv1.1, Chain A"/>
    <property type="match status" value="1"/>
</dbReference>
<evidence type="ECO:0000313" key="1">
    <source>
        <dbReference type="EMBL" id="KAK3050840.1"/>
    </source>
</evidence>
<gene>
    <name evidence="1" type="ORF">LTR09_007917</name>
</gene>